<evidence type="ECO:0000313" key="12">
    <source>
        <dbReference type="RefSeq" id="XP_019518360.1"/>
    </source>
</evidence>
<dbReference type="GO" id="GO:0031781">
    <property type="term" value="F:type 3 melanocortin receptor binding"/>
    <property type="evidence" value="ECO:0007669"/>
    <property type="project" value="TreeGrafter"/>
</dbReference>
<evidence type="ECO:0000256" key="6">
    <source>
        <dbReference type="ARBA" id="ARBA00022824"/>
    </source>
</evidence>
<dbReference type="InterPro" id="IPR028111">
    <property type="entry name" value="MRAP"/>
</dbReference>
<evidence type="ECO:0000313" key="11">
    <source>
        <dbReference type="Proteomes" id="UP000694851"/>
    </source>
</evidence>
<dbReference type="GO" id="GO:0005789">
    <property type="term" value="C:endoplasmic reticulum membrane"/>
    <property type="evidence" value="ECO:0007669"/>
    <property type="project" value="UniProtKB-SubCell"/>
</dbReference>
<protein>
    <submittedName>
        <fullName evidence="12">Melanocortin-2 receptor accessory protein</fullName>
    </submittedName>
</protein>
<dbReference type="GO" id="GO:0070996">
    <property type="term" value="F:type 1 melanocortin receptor binding"/>
    <property type="evidence" value="ECO:0007669"/>
    <property type="project" value="TreeGrafter"/>
</dbReference>
<gene>
    <name evidence="12" type="primary">MRAP</name>
</gene>
<feature type="transmembrane region" description="Helical" evidence="10">
    <location>
        <begin position="84"/>
        <end position="108"/>
    </location>
</feature>
<accession>A0A8B7T1G1</accession>
<dbReference type="GO" id="GO:0106070">
    <property type="term" value="P:regulation of adenylate cyclase-activating G protein-coupled receptor signaling pathway"/>
    <property type="evidence" value="ECO:0007669"/>
    <property type="project" value="TreeGrafter"/>
</dbReference>
<dbReference type="GO" id="GO:0005886">
    <property type="term" value="C:plasma membrane"/>
    <property type="evidence" value="ECO:0007669"/>
    <property type="project" value="UniProtKB-SubCell"/>
</dbReference>
<dbReference type="GO" id="GO:0031780">
    <property type="term" value="F:corticotropin hormone receptor binding"/>
    <property type="evidence" value="ECO:0007669"/>
    <property type="project" value="TreeGrafter"/>
</dbReference>
<keyword evidence="11" id="KW-1185">Reference proteome</keyword>
<keyword evidence="8 10" id="KW-0472">Membrane</keyword>
<dbReference type="GO" id="GO:0031782">
    <property type="term" value="F:type 4 melanocortin receptor binding"/>
    <property type="evidence" value="ECO:0007669"/>
    <property type="project" value="TreeGrafter"/>
</dbReference>
<organism evidence="11 12">
    <name type="scientific">Hipposideros armiger</name>
    <name type="common">Great Himalayan leaf-nosed bat</name>
    <dbReference type="NCBI Taxonomy" id="186990"/>
    <lineage>
        <taxon>Eukaryota</taxon>
        <taxon>Metazoa</taxon>
        <taxon>Chordata</taxon>
        <taxon>Craniata</taxon>
        <taxon>Vertebrata</taxon>
        <taxon>Euteleostomi</taxon>
        <taxon>Mammalia</taxon>
        <taxon>Eutheria</taxon>
        <taxon>Laurasiatheria</taxon>
        <taxon>Chiroptera</taxon>
        <taxon>Yinpterochiroptera</taxon>
        <taxon>Rhinolophoidea</taxon>
        <taxon>Hipposideridae</taxon>
        <taxon>Hipposideros</taxon>
    </lineage>
</organism>
<evidence type="ECO:0000256" key="5">
    <source>
        <dbReference type="ARBA" id="ARBA00022692"/>
    </source>
</evidence>
<dbReference type="GeneID" id="109393511"/>
<keyword evidence="7 10" id="KW-1133">Transmembrane helix</keyword>
<dbReference type="AlphaFoldDB" id="A0A8B7T1G1"/>
<dbReference type="OrthoDB" id="9946598at2759"/>
<evidence type="ECO:0000256" key="1">
    <source>
        <dbReference type="ARBA" id="ARBA00004162"/>
    </source>
</evidence>
<keyword evidence="5 10" id="KW-0812">Transmembrane</keyword>
<evidence type="ECO:0000256" key="2">
    <source>
        <dbReference type="ARBA" id="ARBA00004389"/>
    </source>
</evidence>
<evidence type="ECO:0000256" key="10">
    <source>
        <dbReference type="SAM" id="Phobius"/>
    </source>
</evidence>
<dbReference type="CTD" id="56246"/>
<dbReference type="GO" id="GO:0030545">
    <property type="term" value="F:signaling receptor regulator activity"/>
    <property type="evidence" value="ECO:0007669"/>
    <property type="project" value="TreeGrafter"/>
</dbReference>
<evidence type="ECO:0000256" key="4">
    <source>
        <dbReference type="ARBA" id="ARBA00022475"/>
    </source>
</evidence>
<dbReference type="PANTHER" id="PTHR28675">
    <property type="entry name" value="MELANOCORTIN-2 RECEPTOR ACCESSORY PROTEIN 2"/>
    <property type="match status" value="1"/>
</dbReference>
<dbReference type="Pfam" id="PF15183">
    <property type="entry name" value="MRAP"/>
    <property type="match status" value="1"/>
</dbReference>
<evidence type="ECO:0000256" key="8">
    <source>
        <dbReference type="ARBA" id="ARBA00023136"/>
    </source>
</evidence>
<keyword evidence="12" id="KW-0675">Receptor</keyword>
<dbReference type="RefSeq" id="XP_019518360.1">
    <property type="nucleotide sequence ID" value="XM_019662815.1"/>
</dbReference>
<dbReference type="Proteomes" id="UP000694851">
    <property type="component" value="Unplaced"/>
</dbReference>
<dbReference type="GO" id="GO:0031783">
    <property type="term" value="F:type 5 melanocortin receptor binding"/>
    <property type="evidence" value="ECO:0007669"/>
    <property type="project" value="TreeGrafter"/>
</dbReference>
<reference evidence="12" key="1">
    <citation type="submission" date="2025-08" db="UniProtKB">
        <authorList>
            <consortium name="RefSeq"/>
        </authorList>
    </citation>
    <scope>IDENTIFICATION</scope>
    <source>
        <tissue evidence="12">Muscle</tissue>
    </source>
</reference>
<dbReference type="PANTHER" id="PTHR28675:SF2">
    <property type="entry name" value="MELANOCORTIN-2 RECEPTOR ACCESSORY PROTEIN"/>
    <property type="match status" value="1"/>
</dbReference>
<proteinExistence type="inferred from homology"/>
<keyword evidence="4" id="KW-1003">Cell membrane</keyword>
<keyword evidence="6" id="KW-0256">Endoplasmic reticulum</keyword>
<evidence type="ECO:0000256" key="9">
    <source>
        <dbReference type="SAM" id="MobiDB-lite"/>
    </source>
</evidence>
<name>A0A8B7T1G1_HIPAR</name>
<evidence type="ECO:0000256" key="7">
    <source>
        <dbReference type="ARBA" id="ARBA00022989"/>
    </source>
</evidence>
<sequence>MALTHGQALSLETHRHTWRILRKSVGQLTLRRRPTSSDARPPSAADMANRTNASALYYSYEYYLDYLDLIPVDEKKLRANKHSIVIAFWVSLAAFVVLLFLILLYMSWSGSLQARNSAQHHSTCSWSHGLHLPLCVRRHRLRHSTPRATPQAPPSSVKEAGSIASGPHQQLQQESPSTSPPTTPQAHPALL</sequence>
<comment type="subcellular location">
    <subcellularLocation>
        <location evidence="1">Cell membrane</location>
        <topology evidence="1">Single-pass membrane protein</topology>
    </subcellularLocation>
    <subcellularLocation>
        <location evidence="2">Endoplasmic reticulum membrane</location>
        <topology evidence="2">Single-pass membrane protein</topology>
    </subcellularLocation>
</comment>
<dbReference type="KEGG" id="hai:109393511"/>
<evidence type="ECO:0000256" key="3">
    <source>
        <dbReference type="ARBA" id="ARBA00010063"/>
    </source>
</evidence>
<feature type="region of interest" description="Disordered" evidence="9">
    <location>
        <begin position="143"/>
        <end position="191"/>
    </location>
</feature>
<dbReference type="GO" id="GO:0072659">
    <property type="term" value="P:protein localization to plasma membrane"/>
    <property type="evidence" value="ECO:0007669"/>
    <property type="project" value="TreeGrafter"/>
</dbReference>
<comment type="similarity">
    <text evidence="3">Belongs to the MRAP family.</text>
</comment>